<dbReference type="InterPro" id="IPR036390">
    <property type="entry name" value="WH_DNA-bd_sf"/>
</dbReference>
<accession>A0A5R8PD11</accession>
<dbReference type="GO" id="GO:0003677">
    <property type="term" value="F:DNA binding"/>
    <property type="evidence" value="ECO:0007669"/>
    <property type="project" value="UniProtKB-KW"/>
</dbReference>
<dbReference type="AlphaFoldDB" id="A0A5R8PD11"/>
<dbReference type="Proteomes" id="UP000308349">
    <property type="component" value="Unassembled WGS sequence"/>
</dbReference>
<evidence type="ECO:0000313" key="1">
    <source>
        <dbReference type="EMBL" id="TLG05794.1"/>
    </source>
</evidence>
<gene>
    <name evidence="1" type="ORF">FEK35_18755</name>
</gene>
<protein>
    <submittedName>
        <fullName evidence="1">Winged helix DNA-binding protein</fullName>
    </submittedName>
</protein>
<keyword evidence="1" id="KW-0238">DNA-binding</keyword>
<organism evidence="1 2">
    <name type="scientific">Nocardia cyriacigeorgica</name>
    <dbReference type="NCBI Taxonomy" id="135487"/>
    <lineage>
        <taxon>Bacteria</taxon>
        <taxon>Bacillati</taxon>
        <taxon>Actinomycetota</taxon>
        <taxon>Actinomycetes</taxon>
        <taxon>Mycobacteriales</taxon>
        <taxon>Nocardiaceae</taxon>
        <taxon>Nocardia</taxon>
    </lineage>
</organism>
<reference evidence="1 2" key="1">
    <citation type="submission" date="2019-05" db="EMBL/GenBank/DDBJ databases">
        <title>Genomes sequences of two Nocardia cyriacigeorgica environmental isolates, type strains Nocardia asteroides ATCC 19247 and Nocardia cyriacigeorgica DSM 44484.</title>
        <authorList>
            <person name="Vautrin F."/>
            <person name="Bergeron E."/>
            <person name="Dubost A."/>
            <person name="Abrouk D."/>
            <person name="Rodriguez Nava V."/>
            <person name="Pujic P."/>
        </authorList>
    </citation>
    <scope>NUCLEOTIDE SEQUENCE [LARGE SCALE GENOMIC DNA]</scope>
    <source>
        <strain evidence="1 2">EML 1456</strain>
    </source>
</reference>
<name>A0A5R8PD11_9NOCA</name>
<evidence type="ECO:0000313" key="2">
    <source>
        <dbReference type="Proteomes" id="UP000308349"/>
    </source>
</evidence>
<comment type="caution">
    <text evidence="1">The sequence shown here is derived from an EMBL/GenBank/DDBJ whole genome shotgun (WGS) entry which is preliminary data.</text>
</comment>
<dbReference type="EMBL" id="VBUU01000020">
    <property type="protein sequence ID" value="TLG05794.1"/>
    <property type="molecule type" value="Genomic_DNA"/>
</dbReference>
<dbReference type="RefSeq" id="WP_138457242.1">
    <property type="nucleotide sequence ID" value="NZ_VBUU01000020.1"/>
</dbReference>
<sequence>MIGYRLKRLDQLIETTFDRLLGDAAMNRREWQTLNTMSRGPVDEAQLIDALRPFWEGNGENVSDVIAGLVARGWIHRDADGRYALAPAGQSAHAAAVAEVSGLRERMTVGISAEEFAQMMDVLRRMTVNLEH</sequence>
<dbReference type="OrthoDB" id="3697068at2"/>
<proteinExistence type="predicted"/>
<dbReference type="SUPFAM" id="SSF46785">
    <property type="entry name" value="Winged helix' DNA-binding domain"/>
    <property type="match status" value="1"/>
</dbReference>
<dbReference type="Gene3D" id="1.10.10.10">
    <property type="entry name" value="Winged helix-like DNA-binding domain superfamily/Winged helix DNA-binding domain"/>
    <property type="match status" value="1"/>
</dbReference>
<dbReference type="InterPro" id="IPR036388">
    <property type="entry name" value="WH-like_DNA-bd_sf"/>
</dbReference>